<sequence length="289" mass="32199">MHIPFLRPKESFITCRDRDDGGGAQISARISAMILARLRGLTYAHSPVAEVAHAPEGISAADWSRAWEGFFNLGTGEPSAAEIEARGFPIRPVPKPHRFLPRSRCLQVVAHCHKVTDHHPEAWAGIAPLLRERYFFSQKPQLAGYGTGQVQVAVHLRRGDVGSTGRFSERFTGDDIVLERLKKVIAAIGPDRVKIRLFSQGDPGSFQAFTDLGAQLHLDDDVFETFHHFVSSDVLFVAKSTFSYLGGIIGGNVCLYEPFWHPKLPDWLLPEDLDTPRLAEALGRRLREK</sequence>
<evidence type="ECO:0000313" key="1">
    <source>
        <dbReference type="EMBL" id="QJE99076.1"/>
    </source>
</evidence>
<dbReference type="KEGG" id="luo:HHL09_25955"/>
<keyword evidence="2" id="KW-1185">Reference proteome</keyword>
<dbReference type="RefSeq" id="WP_169457562.1">
    <property type="nucleotide sequence ID" value="NZ_CP051774.1"/>
</dbReference>
<proteinExistence type="predicted"/>
<protein>
    <submittedName>
        <fullName evidence="1">Uncharacterized protein</fullName>
    </submittedName>
</protein>
<organism evidence="1 2">
    <name type="scientific">Luteolibacter luteus</name>
    <dbReference type="NCBI Taxonomy" id="2728835"/>
    <lineage>
        <taxon>Bacteria</taxon>
        <taxon>Pseudomonadati</taxon>
        <taxon>Verrucomicrobiota</taxon>
        <taxon>Verrucomicrobiia</taxon>
        <taxon>Verrucomicrobiales</taxon>
        <taxon>Verrucomicrobiaceae</taxon>
        <taxon>Luteolibacter</taxon>
    </lineage>
</organism>
<accession>A0A858RNR5</accession>
<name>A0A858RNR5_9BACT</name>
<dbReference type="AlphaFoldDB" id="A0A858RNR5"/>
<gene>
    <name evidence="1" type="ORF">HHL09_25955</name>
</gene>
<dbReference type="Proteomes" id="UP000501812">
    <property type="component" value="Chromosome"/>
</dbReference>
<dbReference type="EMBL" id="CP051774">
    <property type="protein sequence ID" value="QJE99076.1"/>
    <property type="molecule type" value="Genomic_DNA"/>
</dbReference>
<reference evidence="1 2" key="1">
    <citation type="submission" date="2020-04" db="EMBL/GenBank/DDBJ databases">
        <title>Luteolibacter sp. G-1-1-1 isolated from soil.</title>
        <authorList>
            <person name="Dahal R.H."/>
        </authorList>
    </citation>
    <scope>NUCLEOTIDE SEQUENCE [LARGE SCALE GENOMIC DNA]</scope>
    <source>
        <strain evidence="1 2">G-1-1-1</strain>
    </source>
</reference>
<evidence type="ECO:0000313" key="2">
    <source>
        <dbReference type="Proteomes" id="UP000501812"/>
    </source>
</evidence>